<keyword evidence="2" id="KW-0472">Membrane</keyword>
<feature type="region of interest" description="Disordered" evidence="1">
    <location>
        <begin position="90"/>
        <end position="128"/>
    </location>
</feature>
<organism evidence="3 4">
    <name type="scientific">Larinioides sclopetarius</name>
    <dbReference type="NCBI Taxonomy" id="280406"/>
    <lineage>
        <taxon>Eukaryota</taxon>
        <taxon>Metazoa</taxon>
        <taxon>Ecdysozoa</taxon>
        <taxon>Arthropoda</taxon>
        <taxon>Chelicerata</taxon>
        <taxon>Arachnida</taxon>
        <taxon>Araneae</taxon>
        <taxon>Araneomorphae</taxon>
        <taxon>Entelegynae</taxon>
        <taxon>Araneoidea</taxon>
        <taxon>Araneidae</taxon>
        <taxon>Larinioides</taxon>
    </lineage>
</organism>
<keyword evidence="2" id="KW-0812">Transmembrane</keyword>
<comment type="caution">
    <text evidence="3">The sequence shown here is derived from an EMBL/GenBank/DDBJ whole genome shotgun (WGS) entry which is preliminary data.</text>
</comment>
<protein>
    <submittedName>
        <fullName evidence="3">Uncharacterized protein</fullName>
    </submittedName>
</protein>
<evidence type="ECO:0000256" key="1">
    <source>
        <dbReference type="SAM" id="MobiDB-lite"/>
    </source>
</evidence>
<gene>
    <name evidence="3" type="ORF">LARSCL_LOCUS12650</name>
</gene>
<proteinExistence type="predicted"/>
<evidence type="ECO:0000313" key="3">
    <source>
        <dbReference type="EMBL" id="CAL1283512.1"/>
    </source>
</evidence>
<dbReference type="AlphaFoldDB" id="A0AAV2AHW5"/>
<name>A0AAV2AHW5_9ARAC</name>
<reference evidence="3 4" key="1">
    <citation type="submission" date="2024-04" db="EMBL/GenBank/DDBJ databases">
        <authorList>
            <person name="Rising A."/>
            <person name="Reimegard J."/>
            <person name="Sonavane S."/>
            <person name="Akerstrom W."/>
            <person name="Nylinder S."/>
            <person name="Hedman E."/>
            <person name="Kallberg Y."/>
        </authorList>
    </citation>
    <scope>NUCLEOTIDE SEQUENCE [LARGE SCALE GENOMIC DNA]</scope>
</reference>
<keyword evidence="4" id="KW-1185">Reference proteome</keyword>
<keyword evidence="2" id="KW-1133">Transmembrane helix</keyword>
<sequence length="128" mass="14189">MHVSPVSGCQRSVFIVDKRRFREALTLSSCVLLWAIIFRGLRGDSTSVDQVSLQRRKLILKASYRGGNGRGLGELKYSILFRCEGRLQISSSEANGPGKQKGSTVFRIDPPPSSRRPSLTSCPNKHID</sequence>
<feature type="transmembrane region" description="Helical" evidence="2">
    <location>
        <begin position="21"/>
        <end position="41"/>
    </location>
</feature>
<evidence type="ECO:0000256" key="2">
    <source>
        <dbReference type="SAM" id="Phobius"/>
    </source>
</evidence>
<dbReference type="Proteomes" id="UP001497382">
    <property type="component" value="Unassembled WGS sequence"/>
</dbReference>
<accession>A0AAV2AHW5</accession>
<evidence type="ECO:0000313" key="4">
    <source>
        <dbReference type="Proteomes" id="UP001497382"/>
    </source>
</evidence>
<dbReference type="EMBL" id="CAXIEN010000168">
    <property type="protein sequence ID" value="CAL1283512.1"/>
    <property type="molecule type" value="Genomic_DNA"/>
</dbReference>
<feature type="compositionally biased region" description="Polar residues" evidence="1">
    <location>
        <begin position="119"/>
        <end position="128"/>
    </location>
</feature>